<evidence type="ECO:0000259" key="4">
    <source>
        <dbReference type="Pfam" id="PF01494"/>
    </source>
</evidence>
<dbReference type="Gene3D" id="3.50.50.60">
    <property type="entry name" value="FAD/NAD(P)-binding domain"/>
    <property type="match status" value="1"/>
</dbReference>
<comment type="cofactor">
    <cofactor evidence="1">
        <name>FAD</name>
        <dbReference type="ChEBI" id="CHEBI:57692"/>
    </cofactor>
</comment>
<proteinExistence type="predicted"/>
<sequence length="493" mass="52421">MTAPTRIPVLVVGAGPTGLAAALELSRLGVGVRIVDRASHPSPESRALAVQARTLELLRVRGVGEEMLPLGNTVRAAALHADGHRLARVELSRMPSAFNGILMLAQSETERLLTEQLGRQGVKVERGVDVVSVRDDSRSVSATVRSAAGEDECIEAQYVVAADGPHSSIRKALGVPFPGRTLPHDYVLADLHIDGSLPEAQVSIFLARSGFVAVFPMGHGRFRMMATDPTGVLAAHGTAPTVAEMQELFDRTVEVPARLHGLNWSSQFRINSRAVPNLRSGRVLFGGDAAHVHSPAGGQGMNLGIQDMINLGWKLAMVLDGRARPDLLDTYSSERLPVIRKVLRFTEIGTRLFNSTNPLVHALRVRMAPRALARDAVQNAAASMFGQLSAGYRGGELALGAADLGAMRAGDRVPDTDGCYDALDLGALTLFAGPGAGAVVDVVRDWEGIVSVRDGGVSSGWLLVRPDGYLAAAGGPGDGASLERWLHRWFVRP</sequence>
<dbReference type="PANTHER" id="PTHR43004">
    <property type="entry name" value="TRK SYSTEM POTASSIUM UPTAKE PROTEIN"/>
    <property type="match status" value="1"/>
</dbReference>
<keyword evidence="3" id="KW-0274">FAD</keyword>
<accession>A0A0J6WDU0</accession>
<keyword evidence="5" id="KW-0503">Monooxygenase</keyword>
<dbReference type="InterPro" id="IPR036188">
    <property type="entry name" value="FAD/NAD-bd_sf"/>
</dbReference>
<feature type="domain" description="FAD-binding" evidence="4">
    <location>
        <begin position="7"/>
        <end position="346"/>
    </location>
</feature>
<organism evidence="5 6">
    <name type="scientific">Mycolicibacterium obuense</name>
    <dbReference type="NCBI Taxonomy" id="1807"/>
    <lineage>
        <taxon>Bacteria</taxon>
        <taxon>Bacillati</taxon>
        <taxon>Actinomycetota</taxon>
        <taxon>Actinomycetes</taxon>
        <taxon>Mycobacteriales</taxon>
        <taxon>Mycobacteriaceae</taxon>
        <taxon>Mycolicibacterium</taxon>
    </lineage>
</organism>
<name>A0A0J6WDU0_9MYCO</name>
<dbReference type="Gene3D" id="3.40.30.120">
    <property type="match status" value="1"/>
</dbReference>
<dbReference type="PRINTS" id="PR00420">
    <property type="entry name" value="RNGMNOXGNASE"/>
</dbReference>
<dbReference type="Pfam" id="PF21274">
    <property type="entry name" value="Rng_hyd_C"/>
    <property type="match status" value="1"/>
</dbReference>
<dbReference type="RefSeq" id="WP_048422375.1">
    <property type="nucleotide sequence ID" value="NZ_JYNU01000006.1"/>
</dbReference>
<evidence type="ECO:0000256" key="3">
    <source>
        <dbReference type="ARBA" id="ARBA00022827"/>
    </source>
</evidence>
<dbReference type="InterPro" id="IPR050641">
    <property type="entry name" value="RIFMO-like"/>
</dbReference>
<keyword evidence="2" id="KW-0285">Flavoprotein</keyword>
<evidence type="ECO:0000313" key="6">
    <source>
        <dbReference type="Proteomes" id="UP000036313"/>
    </source>
</evidence>
<dbReference type="Proteomes" id="UP000036313">
    <property type="component" value="Unassembled WGS sequence"/>
</dbReference>
<evidence type="ECO:0000313" key="5">
    <source>
        <dbReference type="EMBL" id="KMO79917.1"/>
    </source>
</evidence>
<dbReference type="PANTHER" id="PTHR43004:SF19">
    <property type="entry name" value="BINDING MONOOXYGENASE, PUTATIVE (JCVI)-RELATED"/>
    <property type="match status" value="1"/>
</dbReference>
<evidence type="ECO:0000256" key="1">
    <source>
        <dbReference type="ARBA" id="ARBA00001974"/>
    </source>
</evidence>
<dbReference type="Pfam" id="PF01494">
    <property type="entry name" value="FAD_binding_3"/>
    <property type="match status" value="1"/>
</dbReference>
<dbReference type="InterPro" id="IPR002938">
    <property type="entry name" value="FAD-bd"/>
</dbReference>
<dbReference type="EC" id="1.14.13.50" evidence="5"/>
<keyword evidence="5" id="KW-0560">Oxidoreductase</keyword>
<dbReference type="Gene3D" id="3.30.70.2450">
    <property type="match status" value="1"/>
</dbReference>
<dbReference type="GO" id="GO:0018677">
    <property type="term" value="F:pentachlorophenol monooxygenase activity"/>
    <property type="evidence" value="ECO:0007669"/>
    <property type="project" value="UniProtKB-EC"/>
</dbReference>
<dbReference type="PATRIC" id="fig|1807.14.peg.1058"/>
<reference evidence="5 6" key="1">
    <citation type="journal article" date="2015" name="Genome Biol. Evol.">
        <title>Characterization of Three Mycobacterium spp. with Potential Use in Bioremediation by Genome Sequencing and Comparative Genomics.</title>
        <authorList>
            <person name="Das S."/>
            <person name="Pettersson B.M."/>
            <person name="Behra P.R."/>
            <person name="Ramesh M."/>
            <person name="Dasgupta S."/>
            <person name="Bhattacharya A."/>
            <person name="Kirsebom L.A."/>
        </authorList>
    </citation>
    <scope>NUCLEOTIDE SEQUENCE [LARGE SCALE GENOMIC DNA]</scope>
    <source>
        <strain evidence="5 6">DSM 44075</strain>
    </source>
</reference>
<gene>
    <name evidence="5" type="primary">pcpB</name>
    <name evidence="5" type="ORF">MOBUDSM44075_01050</name>
</gene>
<dbReference type="GO" id="GO:0071949">
    <property type="term" value="F:FAD binding"/>
    <property type="evidence" value="ECO:0007669"/>
    <property type="project" value="InterPro"/>
</dbReference>
<dbReference type="AlphaFoldDB" id="A0A0J6WDU0"/>
<protein>
    <submittedName>
        <fullName evidence="5">Pentachlorophenol 4-monooxygenase</fullName>
        <ecNumber evidence="5">1.14.13.50</ecNumber>
    </submittedName>
</protein>
<dbReference type="SUPFAM" id="SSF51905">
    <property type="entry name" value="FAD/NAD(P)-binding domain"/>
    <property type="match status" value="1"/>
</dbReference>
<dbReference type="EMBL" id="JYNU01000006">
    <property type="protein sequence ID" value="KMO79917.1"/>
    <property type="molecule type" value="Genomic_DNA"/>
</dbReference>
<comment type="caution">
    <text evidence="5">The sequence shown here is derived from an EMBL/GenBank/DDBJ whole genome shotgun (WGS) entry which is preliminary data.</text>
</comment>
<evidence type="ECO:0000256" key="2">
    <source>
        <dbReference type="ARBA" id="ARBA00022630"/>
    </source>
</evidence>